<dbReference type="RefSeq" id="WP_107581926.1">
    <property type="nucleotide sequence ID" value="NZ_JAERMS010000009.1"/>
</dbReference>
<gene>
    <name evidence="1" type="ORF">JHU38_04685</name>
</gene>
<name>A0ABS3M4N4_9BACT</name>
<dbReference type="EMBL" id="JAERMS010000009">
    <property type="protein sequence ID" value="MBO1363080.1"/>
    <property type="molecule type" value="Genomic_DNA"/>
</dbReference>
<sequence length="173" mass="19577">MKRILFTAVILFTVCQMFAGSKLDFSMLKNVTMINVDYDWTNLTIEGKKVADWLDFRQADQPDWDARKELKEELKPQIDEMVASANGKLKSSNLILKKNCSSQYTIKLSPQNITKKGNNVIKCQLIETKKHKVVHEFNIEGKGGVFGSMANLWSDGFKDAGKKLASMIKKGLK</sequence>
<organism evidence="1 2">
    <name type="scientific">Prevotella illustrans</name>
    <dbReference type="NCBI Taxonomy" id="2800387"/>
    <lineage>
        <taxon>Bacteria</taxon>
        <taxon>Pseudomonadati</taxon>
        <taxon>Bacteroidota</taxon>
        <taxon>Bacteroidia</taxon>
        <taxon>Bacteroidales</taxon>
        <taxon>Prevotellaceae</taxon>
        <taxon>Prevotella</taxon>
    </lineage>
</organism>
<keyword evidence="2" id="KW-1185">Reference proteome</keyword>
<reference evidence="1 2" key="1">
    <citation type="submission" date="2021-01" db="EMBL/GenBank/DDBJ databases">
        <title>Prevotella A2931 sp. nov.</title>
        <authorList>
            <person name="Buhl M."/>
            <person name="Oberhettinger P."/>
        </authorList>
    </citation>
    <scope>NUCLEOTIDE SEQUENCE [LARGE SCALE GENOMIC DNA]</scope>
    <source>
        <strain evidence="1 2">A2931</strain>
    </source>
</reference>
<proteinExistence type="predicted"/>
<protein>
    <recommendedName>
        <fullName evidence="3">DUF4468 domain-containing protein</fullName>
    </recommendedName>
</protein>
<comment type="caution">
    <text evidence="1">The sequence shown here is derived from an EMBL/GenBank/DDBJ whole genome shotgun (WGS) entry which is preliminary data.</text>
</comment>
<dbReference type="Proteomes" id="UP000664265">
    <property type="component" value="Unassembled WGS sequence"/>
</dbReference>
<evidence type="ECO:0008006" key="3">
    <source>
        <dbReference type="Google" id="ProtNLM"/>
    </source>
</evidence>
<accession>A0ABS3M4N4</accession>
<evidence type="ECO:0000313" key="1">
    <source>
        <dbReference type="EMBL" id="MBO1363080.1"/>
    </source>
</evidence>
<evidence type="ECO:0000313" key="2">
    <source>
        <dbReference type="Proteomes" id="UP000664265"/>
    </source>
</evidence>